<organism evidence="2">
    <name type="scientific">Loa loa</name>
    <name type="common">Eye worm</name>
    <name type="synonym">Filaria loa</name>
    <dbReference type="NCBI Taxonomy" id="7209"/>
    <lineage>
        <taxon>Eukaryota</taxon>
        <taxon>Metazoa</taxon>
        <taxon>Ecdysozoa</taxon>
        <taxon>Nematoda</taxon>
        <taxon>Chromadorea</taxon>
        <taxon>Rhabditida</taxon>
        <taxon>Spirurina</taxon>
        <taxon>Spiruromorpha</taxon>
        <taxon>Filarioidea</taxon>
        <taxon>Onchocercidae</taxon>
        <taxon>Loa</taxon>
    </lineage>
</organism>
<dbReference type="CTD" id="9939238"/>
<dbReference type="RefSeq" id="XP_003137449.1">
    <property type="nucleotide sequence ID" value="XM_003137401.1"/>
</dbReference>
<accession>A0A1S0U8R9</accession>
<protein>
    <submittedName>
        <fullName evidence="2">Uncharacterized protein</fullName>
    </submittedName>
</protein>
<sequence length="265" mass="30866">MKNPKIQQTKPMPKKSIIQNIKFYSFPGFQNVRQTNQFTVVSKISMNVVKFKRNFLKVKILTLFYKDIQWFSHFTEAFLNNSKMKLMAIAEMLGKQLPMKLKWDSCSPSTFADTAVSLDLLMKPQRQIPIFLNVLLALPSRPPNNEKEVFKWKETICVRGYKPGVGREQELVKRPSHIEQSWERHRDDIVVVTIWLIMLSYALASNILILIGEKFILMLDGEKTMFWQLFQGTLLQFSTTALLNVDTMTTVDEPFTLTTVFEFLL</sequence>
<dbReference type="GeneID" id="9939238"/>
<keyword evidence="1" id="KW-1133">Transmembrane helix</keyword>
<feature type="transmembrane region" description="Helical" evidence="1">
    <location>
        <begin position="189"/>
        <end position="211"/>
    </location>
</feature>
<dbReference type="EMBL" id="JH712128">
    <property type="protein sequence ID" value="EFO26624.1"/>
    <property type="molecule type" value="Genomic_DNA"/>
</dbReference>
<keyword evidence="1" id="KW-0812">Transmembrane</keyword>
<dbReference type="AlphaFoldDB" id="A0A1S0U8R9"/>
<gene>
    <name evidence="2" type="ORF">LOAG_01863</name>
</gene>
<dbReference type="OrthoDB" id="5871624at2759"/>
<evidence type="ECO:0000256" key="1">
    <source>
        <dbReference type="SAM" id="Phobius"/>
    </source>
</evidence>
<evidence type="ECO:0000313" key="2">
    <source>
        <dbReference type="EMBL" id="EFO26624.1"/>
    </source>
</evidence>
<reference evidence="2" key="1">
    <citation type="submission" date="2012-04" db="EMBL/GenBank/DDBJ databases">
        <title>The Genome Sequence of Loa loa.</title>
        <authorList>
            <consortium name="The Broad Institute Genome Sequencing Platform"/>
            <consortium name="Broad Institute Genome Sequencing Center for Infectious Disease"/>
            <person name="Nutman T.B."/>
            <person name="Fink D.L."/>
            <person name="Russ C."/>
            <person name="Young S."/>
            <person name="Zeng Q."/>
            <person name="Gargeya S."/>
            <person name="Alvarado L."/>
            <person name="Berlin A."/>
            <person name="Chapman S.B."/>
            <person name="Chen Z."/>
            <person name="Freedman E."/>
            <person name="Gellesch M."/>
            <person name="Goldberg J."/>
            <person name="Griggs A."/>
            <person name="Gujja S."/>
            <person name="Heilman E.R."/>
            <person name="Heiman D."/>
            <person name="Howarth C."/>
            <person name="Mehta T."/>
            <person name="Neiman D."/>
            <person name="Pearson M."/>
            <person name="Roberts A."/>
            <person name="Saif S."/>
            <person name="Shea T."/>
            <person name="Shenoy N."/>
            <person name="Sisk P."/>
            <person name="Stolte C."/>
            <person name="Sykes S."/>
            <person name="White J."/>
            <person name="Yandava C."/>
            <person name="Haas B."/>
            <person name="Henn M.R."/>
            <person name="Nusbaum C."/>
            <person name="Birren B."/>
        </authorList>
    </citation>
    <scope>NUCLEOTIDE SEQUENCE [LARGE SCALE GENOMIC DNA]</scope>
</reference>
<proteinExistence type="predicted"/>
<name>A0A1S0U8R9_LOALO</name>
<dbReference type="InParanoid" id="A0A1S0U8R9"/>
<keyword evidence="1" id="KW-0472">Membrane</keyword>
<dbReference type="KEGG" id="loa:LOAG_01863"/>